<accession>A0A1C0YJ97</accession>
<comment type="caution">
    <text evidence="1">The sequence shown here is derived from an EMBL/GenBank/DDBJ whole genome shotgun (WGS) entry which is preliminary data.</text>
</comment>
<reference evidence="1 2" key="1">
    <citation type="submission" date="2016-07" db="EMBL/GenBank/DDBJ databases">
        <title>Caryophanon latum genome sequencing.</title>
        <authorList>
            <person name="Verma A."/>
            <person name="Pal Y."/>
            <person name="Krishnamurthi S."/>
        </authorList>
    </citation>
    <scope>NUCLEOTIDE SEQUENCE [LARGE SCALE GENOMIC DNA]</scope>
    <source>
        <strain evidence="1 2">DSM 14151</strain>
    </source>
</reference>
<dbReference type="OrthoDB" id="2452995at2"/>
<sequence length="238" mass="26492">MKKIIVLILVTVAIAAYTFWPKAHVEEPVIMSLQVNEADKTLRIAYIVEKKRETRLTNIQYDTTSIVPTEANDVTVIETQNGYELREESMALTDEQLTYALNFGSGTLPVAVSFDDDLPIETIAIIVRQNEVVQAVEDGDMLRYTYTAASDETIRVIGHFDSAALISFEQNGTATDFPLTLTAGQSVDVLIHEPYKLSSDDHLLLEIVTTDKTIQKNVALTQPMPKGYLKEAVRNAVQ</sequence>
<evidence type="ECO:0000313" key="2">
    <source>
        <dbReference type="Proteomes" id="UP000093482"/>
    </source>
</evidence>
<dbReference type="Proteomes" id="UP000093482">
    <property type="component" value="Unassembled WGS sequence"/>
</dbReference>
<keyword evidence="2" id="KW-1185">Reference proteome</keyword>
<proteinExistence type="predicted"/>
<organism evidence="1 2">
    <name type="scientific">Caryophanon latum</name>
    <dbReference type="NCBI Taxonomy" id="33977"/>
    <lineage>
        <taxon>Bacteria</taxon>
        <taxon>Bacillati</taxon>
        <taxon>Bacillota</taxon>
        <taxon>Bacilli</taxon>
        <taxon>Bacillales</taxon>
        <taxon>Caryophanaceae</taxon>
        <taxon>Caryophanon</taxon>
    </lineage>
</organism>
<gene>
    <name evidence="1" type="ORF">A6K76_02485</name>
</gene>
<protein>
    <submittedName>
        <fullName evidence="1">Uncharacterized protein</fullName>
    </submittedName>
</protein>
<dbReference type="EMBL" id="MATO01000056">
    <property type="protein sequence ID" value="OCS87256.1"/>
    <property type="molecule type" value="Genomic_DNA"/>
</dbReference>
<name>A0A1C0YJ97_9BACL</name>
<dbReference type="AlphaFoldDB" id="A0A1C0YJ97"/>
<evidence type="ECO:0000313" key="1">
    <source>
        <dbReference type="EMBL" id="OCS87256.1"/>
    </source>
</evidence>
<dbReference type="RefSeq" id="WP_066465754.1">
    <property type="nucleotide sequence ID" value="NZ_MATO01000056.1"/>
</dbReference>